<reference evidence="2" key="1">
    <citation type="submission" date="2020-10" db="EMBL/GenBank/DDBJ databases">
        <title>High-Quality Genome Resource of Clonostachys rosea strain S41 by Oxford Nanopore Long-Read Sequencing.</title>
        <authorList>
            <person name="Wang H."/>
        </authorList>
    </citation>
    <scope>NUCLEOTIDE SEQUENCE</scope>
    <source>
        <strain evidence="2">S41</strain>
    </source>
</reference>
<feature type="compositionally biased region" description="Low complexity" evidence="1">
    <location>
        <begin position="49"/>
        <end position="65"/>
    </location>
</feature>
<gene>
    <name evidence="2" type="ORF">IM811_010818</name>
</gene>
<evidence type="ECO:0000256" key="1">
    <source>
        <dbReference type="SAM" id="MobiDB-lite"/>
    </source>
</evidence>
<name>A0A8H7NG97_BIOOC</name>
<evidence type="ECO:0000313" key="3">
    <source>
        <dbReference type="Proteomes" id="UP000616885"/>
    </source>
</evidence>
<organism evidence="2 3">
    <name type="scientific">Bionectria ochroleuca</name>
    <name type="common">Gliocladium roseum</name>
    <dbReference type="NCBI Taxonomy" id="29856"/>
    <lineage>
        <taxon>Eukaryota</taxon>
        <taxon>Fungi</taxon>
        <taxon>Dikarya</taxon>
        <taxon>Ascomycota</taxon>
        <taxon>Pezizomycotina</taxon>
        <taxon>Sordariomycetes</taxon>
        <taxon>Hypocreomycetidae</taxon>
        <taxon>Hypocreales</taxon>
        <taxon>Bionectriaceae</taxon>
        <taxon>Clonostachys</taxon>
    </lineage>
</organism>
<comment type="caution">
    <text evidence="2">The sequence shown here is derived from an EMBL/GenBank/DDBJ whole genome shotgun (WGS) entry which is preliminary data.</text>
</comment>
<evidence type="ECO:0000313" key="2">
    <source>
        <dbReference type="EMBL" id="KAF9755377.1"/>
    </source>
</evidence>
<protein>
    <submittedName>
        <fullName evidence="2">Uncharacterized protein</fullName>
    </submittedName>
</protein>
<dbReference type="AlphaFoldDB" id="A0A8H7NG97"/>
<dbReference type="EMBL" id="JADCTT010000003">
    <property type="protein sequence ID" value="KAF9755377.1"/>
    <property type="molecule type" value="Genomic_DNA"/>
</dbReference>
<feature type="region of interest" description="Disordered" evidence="1">
    <location>
        <begin position="30"/>
        <end position="71"/>
    </location>
</feature>
<sequence>MPGPADYSVSIPIASPPQDLSSYARFMHDHTKRQMEAQGAFSDRKPGEGKSSVSSGASSMANGSSLTGMHI</sequence>
<proteinExistence type="predicted"/>
<accession>A0A8H7NG97</accession>
<dbReference type="Proteomes" id="UP000616885">
    <property type="component" value="Unassembled WGS sequence"/>
</dbReference>